<dbReference type="EMBL" id="JAGFNY010000044">
    <property type="protein sequence ID" value="MBW7571038.1"/>
    <property type="molecule type" value="Genomic_DNA"/>
</dbReference>
<dbReference type="EC" id="3.5.4.13" evidence="3"/>
<evidence type="ECO:0000313" key="3">
    <source>
        <dbReference type="EMBL" id="MBW7571038.1"/>
    </source>
</evidence>
<dbReference type="InterPro" id="IPR011962">
    <property type="entry name" value="dCTP_deaminase"/>
</dbReference>
<dbReference type="SUPFAM" id="SSF51283">
    <property type="entry name" value="dUTPase-like"/>
    <property type="match status" value="1"/>
</dbReference>
<dbReference type="Proteomes" id="UP000731465">
    <property type="component" value="Unassembled WGS sequence"/>
</dbReference>
<evidence type="ECO:0000256" key="2">
    <source>
        <dbReference type="ARBA" id="ARBA00023080"/>
    </source>
</evidence>
<organism evidence="3 4">
    <name type="scientific">Succinivibrio faecicola</name>
    <dbReference type="NCBI Taxonomy" id="2820300"/>
    <lineage>
        <taxon>Bacteria</taxon>
        <taxon>Pseudomonadati</taxon>
        <taxon>Pseudomonadota</taxon>
        <taxon>Gammaproteobacteria</taxon>
        <taxon>Aeromonadales</taxon>
        <taxon>Succinivibrionaceae</taxon>
        <taxon>Succinivibrio</taxon>
    </lineage>
</organism>
<protein>
    <submittedName>
        <fullName evidence="3">dCTP deaminase</fullName>
        <ecNumber evidence="3">3.5.4.13</ecNumber>
    </submittedName>
</protein>
<proteinExistence type="predicted"/>
<dbReference type="Gene3D" id="2.70.40.10">
    <property type="match status" value="1"/>
</dbReference>
<keyword evidence="2" id="KW-0546">Nucleotide metabolism</keyword>
<dbReference type="PANTHER" id="PTHR42680:SF3">
    <property type="entry name" value="DCTP DEAMINASE"/>
    <property type="match status" value="1"/>
</dbReference>
<dbReference type="Pfam" id="PF22769">
    <property type="entry name" value="DCD"/>
    <property type="match status" value="1"/>
</dbReference>
<evidence type="ECO:0000313" key="4">
    <source>
        <dbReference type="Proteomes" id="UP000731465"/>
    </source>
</evidence>
<reference evidence="3 4" key="1">
    <citation type="submission" date="2021-03" db="EMBL/GenBank/DDBJ databases">
        <title>Succinivibrio sp. nov. isolated from feces of cow.</title>
        <authorList>
            <person name="Choi J.-Y."/>
        </authorList>
    </citation>
    <scope>NUCLEOTIDE SEQUENCE [LARGE SCALE GENOMIC DNA]</scope>
    <source>
        <strain evidence="3 4">AGMB01872</strain>
    </source>
</reference>
<dbReference type="InterPro" id="IPR036157">
    <property type="entry name" value="dUTPase-like_sf"/>
</dbReference>
<dbReference type="RefSeq" id="WP_219938262.1">
    <property type="nucleotide sequence ID" value="NZ_JAGFNY010000044.1"/>
</dbReference>
<dbReference type="InterPro" id="IPR033704">
    <property type="entry name" value="dUTPase_trimeric"/>
</dbReference>
<keyword evidence="4" id="KW-1185">Reference proteome</keyword>
<keyword evidence="1 3" id="KW-0378">Hydrolase</keyword>
<dbReference type="GO" id="GO:0008829">
    <property type="term" value="F:dCTP deaminase activity"/>
    <property type="evidence" value="ECO:0007669"/>
    <property type="project" value="UniProtKB-EC"/>
</dbReference>
<dbReference type="CDD" id="cd07557">
    <property type="entry name" value="trimeric_dUTPase"/>
    <property type="match status" value="1"/>
</dbReference>
<dbReference type="NCBIfam" id="TIGR02274">
    <property type="entry name" value="dCTP_deam"/>
    <property type="match status" value="1"/>
</dbReference>
<gene>
    <name evidence="3" type="primary">dcd</name>
    <name evidence="3" type="ORF">J5V48_09040</name>
</gene>
<name>A0ABS7DID4_9GAMM</name>
<dbReference type="PANTHER" id="PTHR42680">
    <property type="entry name" value="DCTP DEAMINASE"/>
    <property type="match status" value="1"/>
</dbReference>
<evidence type="ECO:0000256" key="1">
    <source>
        <dbReference type="ARBA" id="ARBA00022801"/>
    </source>
</evidence>
<accession>A0ABS7DID4</accession>
<sequence>MASLSDKDILELIRLGSLSISPLQISNIQPGSIDLTLADSIELFKIDKTVDLSELSKDDLKRSSEIISISDGYELKPGQFITGHSSELISLPQDVNGLIMNRNSLAKVGLNAAISQYINPGFHGNKIIVIANMGTTPIILKPGIRICTLVLFRMSSTSYRAYDQRHDTAAIKDHMTGMSYTDSKHIDDSLSDFMNERIKELAKID</sequence>
<comment type="caution">
    <text evidence="3">The sequence shown here is derived from an EMBL/GenBank/DDBJ whole genome shotgun (WGS) entry which is preliminary data.</text>
</comment>